<feature type="domain" description="C2H2-type" evidence="3">
    <location>
        <begin position="766"/>
        <end position="796"/>
    </location>
</feature>
<feature type="compositionally biased region" description="Basic residues" evidence="2">
    <location>
        <begin position="95"/>
        <end position="104"/>
    </location>
</feature>
<dbReference type="InterPro" id="IPR039270">
    <property type="entry name" value="ZNF469"/>
</dbReference>
<feature type="domain" description="C2H2-type" evidence="3">
    <location>
        <begin position="3145"/>
        <end position="3172"/>
    </location>
</feature>
<feature type="compositionally biased region" description="Basic and acidic residues" evidence="2">
    <location>
        <begin position="1999"/>
        <end position="2010"/>
    </location>
</feature>
<feature type="region of interest" description="Disordered" evidence="2">
    <location>
        <begin position="360"/>
        <end position="387"/>
    </location>
</feature>
<feature type="compositionally biased region" description="Low complexity" evidence="2">
    <location>
        <begin position="1161"/>
        <end position="1183"/>
    </location>
</feature>
<sequence length="4020" mass="448891">MTGETQNDYSIKDSCLDSKQKDKEALLESFLDTTSNNGNKLCVKEKEPCSQREAVIRPQQAGKIDFKSLQNRTKFSSDGTWSSGKNNPQSPTGKNKGRDKNKRSGKGDRTPQQLYRLSMTNTRPNPTIGIAYPQQKVTQPKKLDTIRAPITGSYRFHVPSVPEREAELQQEDITYNRCFQEASSNLTSGDYTSQTVTVAHQQHTSQQQANLTRDNINPNSQIHYPDFQGSGANSWHSTEKTFSGANYGISSQKPAHFTESNKAVFGPVSFQYSFPELQDTSVSSFAADQNTQDYMDVTLVNGQMAHGACHGTQGTLPCYKGRADHGADIDTSCSADQTSNPFSESSAMFSQEEINLHNNGVSTTSLSKTSSASKDSVASPRLISPGNNLTRTLAQNSLPQMHFQPKAYGSSPVNSLHSGPVPFDNNITNTIKCHSRLPQTWEGLNKSFSSVDHNAAPYSVTPPDTQYAFQCQATSEPRQPMPKNGRLPWHNIHLTTAMPNQNRIELSRKLSNQKLPFSLNASKWQDSPKTHKKTPIDNLNNFHSKQQREGFPDHRNEGSKQTCNNKNTFSFENAVDSHPQICESRNKNGFYALNQTLANAPSRGNSFQPLQVPPVNIMSASPYESPLPSPNQNPSSSSTCSSLSPVSGSPTNASSEESRLSMTGPPPPFYPQNCHLKEGKTFKSTDQIISSIESMHPEASRLYSLPTERIKEDHSSYLHENKLIKQNVDNEKGCMGSFLLEPPPPPPYSAHQLLANANLDQLDVFLTCKQCDQNFSNLSSFLDHRQYCGLHTSQNDFKETSKMEDARHYQVDPTKATPLTATSPLMRSTSDLHLSLLGLNKNGDLLLDSDTKEDAKDELLKLGLFNGVTAPPSALSTSDIDIDEAKLDSLITEALNGLGYQSDNSEIDSSFIDAFADDDLSNVKPNCSQINKTKDGMLCENKNKQLTLDGRQMSQIKNLFDFEALSTESKNVLKPSDKQSEPDKADKASLKETTHKAAGETLVSKSQDGQDILRNNDGNASSGSPPDHSDLTGNSVTQTEEAKDSKRRKTGSGTWSKELIHKIVQQKNKLHKLQVKGREYDYITDSDEETDPVKLTSRTCLSSGRLKYSSSKSHKDQGGRMREKHPNWKNNATLHYGSKSNETPSTVKKNATRRVRRRSSRSSTSSDLSTPASISSESISSPKSTDRTDSDNEQLGGQKSLCDTENTDSFKQEPFKISSPSFVKGYVAKSTKRYGSAKFLFASSTTPHQEPRSRSLSSISRSKEAEQKPVVGSQNTKQKNEGYNNSGSFTPESQLSSECTPPSCILKETENSNCFVNISKGDGRPVVSYKANDVDCVVKESKETYQTTLVVSDKSNKDYMKNMKEDTLTAVPDKPKCSSQPCHDLSKLKTSGKDTLKLPLREISKKAFSEKKNLSHYDAVSHQVPVNVSQADGFYLCHSSLHNSMIPKDLIKPSPSIYSLENDQNLVKSPLSFDTSPIFGGFSVPVFENRLYSDVSPTKEGYGTFNPNHSGKPVVFDPSYSPFLEQKTWNLMDDVPPILPEELSQLSNPNKNFTEGRSILPGQITITSSDKILSCSAPFGNNISEDELEIKRIVTELESQLQTTKLNCITSTCQQIVDQFGQSKSFSCLHLDQHAESEKGVLYTNTVDSVQMSTSTLPTGLDVQEQYDNPEQSWTCNFHFENLDAQSSLSTSVHGEPNYLDKFYSKENAQSFERVEKMEMHHKNDKCGTMGNPLADKPEDVLENQIYAENLIRSLEAISDSVFTKDASSSDDQRSHFLQQEYKGDGSLSAQSKLNVISQTKLAELESTCTILHFEKQDDLLHPLVNSECSRHSGDESLSLTNIPNILKHDSTKKTLHDEQSINRNVKHDVSSPILHLDTDSEQPYISDENGTDNELSVTERSVIFDKDKDEQKSCLQTTQNPLQQLQLFVARTVKNNEEEISLPSYPVLTSSGHVSFAEDKPEENQDQLDAALVATQRESLPETAKDVDGEGSVVCENGKSDSNESEHGESQIYGKAMEEPLVTESSSSAFQKETQSCCSDKENIKISESLNTDHNELSLSYNISLKHLAEPVQNSNQMPMELKHKEAKKTTLTFTKHDVLESASSKVLIDDLQQKQTNHSDSLINREQPAQLSLAEGLLQLQSAQEEPIDKGAQAVNEIVEVITQNRLSVDDDAHSHVESNTEKMWHDLDKYSPISMDNPQSPRTEDNDILSTTEQNQITFKNTASSDLSYNLLHVPDKINEDLPLNPALNTASEAPLVTLVESPCSLYIGETAIRQDEVHKDVKSEVRESMSKRLYDKAEIVSCDTDTFINVAESIPECQVSQTLSKKNLISNCDVPLNALFPCQNSINLESQISEKESLMALNNQHNQDTYCSRDITVQMDNDYKEGGVVSDPNPVIDFHPISNGVTSLDACHPPLETIDYMDLHSDLMKKSNTQNLDTSISFQEPGEPATCKNCPLPKNMPRSPNSQIPRDLCNVIDCFGDTSSQLKQLDSQGKKTSLSKLEKFPADRFESVTEYVISKQSTHKVMITCDICSATFRSKPGLKRHQAMKHNPKKDKTAQIQETLEKNVDSKIHADLLKEGIITALADVEIDKNCLDCSTQDHTVQDDVQTVLGHQDVVNPEDTEMAPDTPTTGKLSVSKDSQGNANIVPGESELPMIESEEKYKQKNLEVKQKQKIMPPQGKYKKNTKMQIGTESSDYKTEQKGKTADIFSEDILCIIKSDLLQAITPNFPTTSRHNENQNVSLQTHSDQERKMLGNAEEQGVLPNKLLYDMEFQKNQQALSPCKDDLNIQTETTSQTESDSHNTEMQLSDIPLESFQDMRESCISIEQEDTRESVEMFSKEATHTEILGEADEINCARTNKESLDNTTLCPCAAPSTEVNKEPSDLESLIDDETKFSELFPMDEQIIRKKCTRVYGKRNKKQKPPSELSIGNTGIKASQDDGDCGKKSFLTSCEYRTISVDDALMLDMCYNSSLNTDGVSGDENMTNATENLKKEHATDIFFQGNDDTASQCELSVTIWEACKDTAAEGLLTLESPKESISNDQAVSGEKNSLNLSDNLESATTSPVHASQYSAIDVQNLNSKYQLPEISLFEVNKEGLIDTTINQKDIALQILKPSKRQEEGKTKSRSELGMKSKDKQYKCKVCFQWFLTLGELDFHKLSHNPLPPPTCYMCVQRKFSSREQLRDHLKEKHAKNKAGIWACGMCLKEISDVWMYNEHLREHATQFARKGQAQKSVLGLRGCFIEENAVKNFLSSIMHRRTSKSNKSGAVTTKTCTSKEPRAVKENLEHDSVTKYGLEVIQAEKFNTNGSENSSTTEISEHADKNELIQKNIVMHPDCKDPSRDCHHCGKQFPKPFKLQRHLVVHSLQKMYLCHRCPVFYQDMQELKTHLKEKHLEVQEPEVKHTTLYACELCADVMHVIKKSFICSTCNYTFSKKEQYDRHMEKHLAGGNKTFKFRGVMRPCKPCKDDYFDLDSSLTMDCAPPNKKRKISTDNVIETSSDSGIASVASLQNTESHLSNETIPLTSDFFSEDLHVPLPQEQDMTIKTEDIVDDFSKLLEVMEQTQLDIDIEEPCFGSDISKTKLGEGGFNVLGIAEDNIINDGKTGPTVEMVDEAIDSFNFQHNQSTKDQISSCEIKFIENMHQGKAKSNEFKDYEEMFGIIKSHSSLENSPSCENMPQNNGNLAGPISENDDLHNSELNTQMMVDRMLTHNAEKQDFIIECETKDNPKPFEVHHKEMGNSQRHPCNVQSNTEIQTRTTKLCNTSEFQNVAIREKVSSKFNENTKHDCVKQTDSNPKNSSNCQGAIDASYKNLKPNISTIRSEEKDFLHSNLNLQQKKRKQYKLSPGSKLSASTRENMDGEVRKKKFRMQNPSKNESLGNYKRTDAINDHPALSSMREDVTNNKLHLKTKIGGFVMQPKKNSFDNFPPQKTEIRHFTGDFKGKKGMYGKPLHTIMSKAPSSSVSSSLNKHRTVSGVKSIEPHIFRTAESQNHLLSQLFGQKLTSFKIPLRKDALE</sequence>
<dbReference type="PROSITE" id="PS00028">
    <property type="entry name" value="ZINC_FINGER_C2H2_1"/>
    <property type="match status" value="6"/>
</dbReference>
<feature type="compositionally biased region" description="Basic and acidic residues" evidence="2">
    <location>
        <begin position="546"/>
        <end position="558"/>
    </location>
</feature>
<feature type="compositionally biased region" description="Low complexity" evidence="2">
    <location>
        <begin position="361"/>
        <end position="379"/>
    </location>
</feature>
<dbReference type="Proteomes" id="UP000694620">
    <property type="component" value="Chromosome 9"/>
</dbReference>
<keyword evidence="5" id="KW-1185">Reference proteome</keyword>
<evidence type="ECO:0000313" key="4">
    <source>
        <dbReference type="Ensembl" id="ENSECRP00000010642.1"/>
    </source>
</evidence>
<accession>A0A8C4S3R1</accession>
<dbReference type="PANTHER" id="PTHR21465:SF2">
    <property type="entry name" value="ZINC FINGER PROTEIN 469"/>
    <property type="match status" value="1"/>
</dbReference>
<organism evidence="4 5">
    <name type="scientific">Erpetoichthys calabaricus</name>
    <name type="common">Rope fish</name>
    <name type="synonym">Calamoichthys calabaricus</name>
    <dbReference type="NCBI Taxonomy" id="27687"/>
    <lineage>
        <taxon>Eukaryota</taxon>
        <taxon>Metazoa</taxon>
        <taxon>Chordata</taxon>
        <taxon>Craniata</taxon>
        <taxon>Vertebrata</taxon>
        <taxon>Euteleostomi</taxon>
        <taxon>Actinopterygii</taxon>
        <taxon>Polypteriformes</taxon>
        <taxon>Polypteridae</taxon>
        <taxon>Erpetoichthys</taxon>
    </lineage>
</organism>
<feature type="region of interest" description="Disordered" evidence="2">
    <location>
        <begin position="3842"/>
        <end position="3863"/>
    </location>
</feature>
<keyword evidence="1" id="KW-0863">Zinc-finger</keyword>
<dbReference type="Gene3D" id="3.30.160.60">
    <property type="entry name" value="Classic Zinc Finger"/>
    <property type="match status" value="3"/>
</dbReference>
<feature type="compositionally biased region" description="Polar residues" evidence="2">
    <location>
        <begin position="1128"/>
        <end position="1149"/>
    </location>
</feature>
<feature type="compositionally biased region" description="Polar residues" evidence="2">
    <location>
        <begin position="1193"/>
        <end position="1207"/>
    </location>
</feature>
<protein>
    <recommendedName>
        <fullName evidence="3">C2H2-type domain-containing protein</fullName>
    </recommendedName>
</protein>
<name>A0A8C4S3R1_ERPCA</name>
<reference evidence="4" key="2">
    <citation type="submission" date="2025-08" db="UniProtKB">
        <authorList>
            <consortium name="Ensembl"/>
        </authorList>
    </citation>
    <scope>IDENTIFICATION</scope>
</reference>
<dbReference type="SMART" id="SM00355">
    <property type="entry name" value="ZnF_C2H2"/>
    <property type="match status" value="8"/>
</dbReference>
<feature type="compositionally biased region" description="Low complexity" evidence="2">
    <location>
        <begin position="632"/>
        <end position="650"/>
    </location>
</feature>
<feature type="region of interest" description="Disordered" evidence="2">
    <location>
        <begin position="2624"/>
        <end position="2653"/>
    </location>
</feature>
<dbReference type="SUPFAM" id="SSF57667">
    <property type="entry name" value="beta-beta-alpha zinc fingers"/>
    <property type="match status" value="1"/>
</dbReference>
<dbReference type="GO" id="GO:0008270">
    <property type="term" value="F:zinc ion binding"/>
    <property type="evidence" value="ECO:0007669"/>
    <property type="project" value="UniProtKB-KW"/>
</dbReference>
<dbReference type="Ensembl" id="ENSECRT00000010819.1">
    <property type="protein sequence ID" value="ENSECRP00000010642.1"/>
    <property type="gene ID" value="ENSECRG00000007083.1"/>
</dbReference>
<feature type="compositionally biased region" description="Low complexity" evidence="2">
    <location>
        <begin position="1101"/>
        <end position="1111"/>
    </location>
</feature>
<evidence type="ECO:0000259" key="3">
    <source>
        <dbReference type="PROSITE" id="PS50157"/>
    </source>
</evidence>
<feature type="compositionally biased region" description="Polar residues" evidence="2">
    <location>
        <begin position="1272"/>
        <end position="1300"/>
    </location>
</feature>
<feature type="region of interest" description="Disordered" evidence="2">
    <location>
        <begin position="34"/>
        <end position="114"/>
    </location>
</feature>
<keyword evidence="1" id="KW-0862">Zinc</keyword>
<feature type="compositionally biased region" description="Polar residues" evidence="2">
    <location>
        <begin position="2633"/>
        <end position="2649"/>
    </location>
</feature>
<reference evidence="4" key="1">
    <citation type="submission" date="2021-06" db="EMBL/GenBank/DDBJ databases">
        <authorList>
            <consortium name="Wellcome Sanger Institute Data Sharing"/>
        </authorList>
    </citation>
    <scope>NUCLEOTIDE SEQUENCE [LARGE SCALE GENOMIC DNA]</scope>
</reference>
<feature type="domain" description="C2H2-type" evidence="3">
    <location>
        <begin position="3348"/>
        <end position="3375"/>
    </location>
</feature>
<keyword evidence="1" id="KW-0479">Metal-binding</keyword>
<gene>
    <name evidence="4" type="primary">LOC114658087</name>
</gene>
<dbReference type="PROSITE" id="PS50157">
    <property type="entry name" value="ZINC_FINGER_C2H2_2"/>
    <property type="match status" value="5"/>
</dbReference>
<feature type="region of interest" description="Disordered" evidence="2">
    <location>
        <begin position="522"/>
        <end position="565"/>
    </location>
</feature>
<evidence type="ECO:0000256" key="2">
    <source>
        <dbReference type="SAM" id="MobiDB-lite"/>
    </source>
</evidence>
<feature type="region of interest" description="Disordered" evidence="2">
    <location>
        <begin position="970"/>
        <end position="1215"/>
    </location>
</feature>
<feature type="domain" description="C2H2-type" evidence="3">
    <location>
        <begin position="3429"/>
        <end position="3451"/>
    </location>
</feature>
<feature type="domain" description="C2H2-type" evidence="3">
    <location>
        <begin position="2531"/>
        <end position="2559"/>
    </location>
</feature>
<feature type="compositionally biased region" description="Basic residues" evidence="2">
    <location>
        <begin position="1150"/>
        <end position="1160"/>
    </location>
</feature>
<dbReference type="GeneTree" id="ENSGT00530000065415"/>
<feature type="compositionally biased region" description="Basic and acidic residues" evidence="2">
    <location>
        <begin position="1113"/>
        <end position="1126"/>
    </location>
</feature>
<feature type="region of interest" description="Disordered" evidence="2">
    <location>
        <begin position="1982"/>
        <end position="2012"/>
    </location>
</feature>
<proteinExistence type="predicted"/>
<feature type="compositionally biased region" description="Polar residues" evidence="2">
    <location>
        <begin position="68"/>
        <end position="93"/>
    </location>
</feature>
<reference evidence="4" key="3">
    <citation type="submission" date="2025-09" db="UniProtKB">
        <authorList>
            <consortium name="Ensembl"/>
        </authorList>
    </citation>
    <scope>IDENTIFICATION</scope>
</reference>
<evidence type="ECO:0000256" key="1">
    <source>
        <dbReference type="PROSITE-ProRule" id="PRU00042"/>
    </source>
</evidence>
<feature type="region of interest" description="Disordered" evidence="2">
    <location>
        <begin position="618"/>
        <end position="676"/>
    </location>
</feature>
<feature type="region of interest" description="Disordered" evidence="2">
    <location>
        <begin position="1240"/>
        <end position="1301"/>
    </location>
</feature>
<dbReference type="PANTHER" id="PTHR21465">
    <property type="entry name" value="ZINC FINGER PROTEIN 469"/>
    <property type="match status" value="1"/>
</dbReference>
<feature type="region of interest" description="Disordered" evidence="2">
    <location>
        <begin position="2923"/>
        <end position="2948"/>
    </location>
</feature>
<evidence type="ECO:0000313" key="5">
    <source>
        <dbReference type="Proteomes" id="UP000694620"/>
    </source>
</evidence>
<dbReference type="InterPro" id="IPR036236">
    <property type="entry name" value="Znf_C2H2_sf"/>
</dbReference>
<feature type="compositionally biased region" description="Basic and acidic residues" evidence="2">
    <location>
        <begin position="975"/>
        <end position="998"/>
    </location>
</feature>
<dbReference type="InterPro" id="IPR013087">
    <property type="entry name" value="Znf_C2H2_type"/>
</dbReference>